<dbReference type="GO" id="GO:0061522">
    <property type="term" value="F:1,4-dihydroxy-2-naphthoyl-CoA thioesterase activity"/>
    <property type="evidence" value="ECO:0007669"/>
    <property type="project" value="TreeGrafter"/>
</dbReference>
<accession>A0A0C6FVN6</accession>
<dbReference type="CDD" id="cd03443">
    <property type="entry name" value="PaaI_thioesterase"/>
    <property type="match status" value="1"/>
</dbReference>
<dbReference type="OrthoDB" id="9813282at2"/>
<dbReference type="AlphaFoldDB" id="A0A0C6FVN6"/>
<dbReference type="Proteomes" id="UP000061432">
    <property type="component" value="Chromosome"/>
</dbReference>
<evidence type="ECO:0000259" key="2">
    <source>
        <dbReference type="Pfam" id="PF03061"/>
    </source>
</evidence>
<dbReference type="InterPro" id="IPR006683">
    <property type="entry name" value="Thioestr_dom"/>
</dbReference>
<protein>
    <submittedName>
        <fullName evidence="3">Aromatic compound degradation protein PaaI</fullName>
    </submittedName>
</protein>
<organism evidence="3 4">
    <name type="scientific">Methylobacterium aquaticum</name>
    <dbReference type="NCBI Taxonomy" id="270351"/>
    <lineage>
        <taxon>Bacteria</taxon>
        <taxon>Pseudomonadati</taxon>
        <taxon>Pseudomonadota</taxon>
        <taxon>Alphaproteobacteria</taxon>
        <taxon>Hyphomicrobiales</taxon>
        <taxon>Methylobacteriaceae</taxon>
        <taxon>Methylobacterium</taxon>
    </lineage>
</organism>
<dbReference type="PATRIC" id="fig|270351.10.peg.4047"/>
<feature type="domain" description="Thioesterase" evidence="2">
    <location>
        <begin position="82"/>
        <end position="160"/>
    </location>
</feature>
<dbReference type="Gene3D" id="3.10.129.10">
    <property type="entry name" value="Hotdog Thioesterase"/>
    <property type="match status" value="1"/>
</dbReference>
<dbReference type="STRING" id="270351.Maq22A_c20915"/>
<evidence type="ECO:0000256" key="1">
    <source>
        <dbReference type="ARBA" id="ARBA00022801"/>
    </source>
</evidence>
<name>A0A0C6FVN6_9HYPH</name>
<evidence type="ECO:0000313" key="3">
    <source>
        <dbReference type="EMBL" id="BAQ47220.1"/>
    </source>
</evidence>
<dbReference type="NCBIfam" id="TIGR00369">
    <property type="entry name" value="unchar_dom_1"/>
    <property type="match status" value="1"/>
</dbReference>
<gene>
    <name evidence="3" type="primary">paaI</name>
    <name evidence="3" type="ORF">Maq22A_c20915</name>
</gene>
<evidence type="ECO:0000313" key="4">
    <source>
        <dbReference type="Proteomes" id="UP000061432"/>
    </source>
</evidence>
<dbReference type="RefSeq" id="WP_060848208.1">
    <property type="nucleotide sequence ID" value="NZ_AP014704.1"/>
</dbReference>
<dbReference type="InterPro" id="IPR003736">
    <property type="entry name" value="PAAI_dom"/>
</dbReference>
<dbReference type="InterPro" id="IPR029069">
    <property type="entry name" value="HotDog_dom_sf"/>
</dbReference>
<dbReference type="PANTHER" id="PTHR43240:SF1">
    <property type="entry name" value="BLR5584 PROTEIN"/>
    <property type="match status" value="1"/>
</dbReference>
<dbReference type="SUPFAM" id="SSF54637">
    <property type="entry name" value="Thioesterase/thiol ester dehydrase-isomerase"/>
    <property type="match status" value="1"/>
</dbReference>
<proteinExistence type="predicted"/>
<dbReference type="Pfam" id="PF03061">
    <property type="entry name" value="4HBT"/>
    <property type="match status" value="1"/>
</dbReference>
<keyword evidence="1" id="KW-0378">Hydrolase</keyword>
<reference evidence="3 4" key="1">
    <citation type="journal article" date="2015" name="Genome Announc.">
        <title>Complete Genome Sequence of Methylobacterium aquaticum Strain 22A, Isolated from Racomitrium japonicum Moss.</title>
        <authorList>
            <person name="Tani A."/>
            <person name="Ogura Y."/>
            <person name="Hayashi T."/>
            <person name="Kimbara K."/>
        </authorList>
    </citation>
    <scope>NUCLEOTIDE SEQUENCE [LARGE SCALE GENOMIC DNA]</scope>
    <source>
        <strain evidence="3 4">MA-22A</strain>
    </source>
</reference>
<dbReference type="PANTHER" id="PTHR43240">
    <property type="entry name" value="1,4-DIHYDROXY-2-NAPHTHOYL-COA THIOESTERASE 1"/>
    <property type="match status" value="1"/>
</dbReference>
<dbReference type="EMBL" id="AP014704">
    <property type="protein sequence ID" value="BAQ47220.1"/>
    <property type="molecule type" value="Genomic_DNA"/>
</dbReference>
<reference evidence="4" key="2">
    <citation type="submission" date="2015-01" db="EMBL/GenBank/DDBJ databases">
        <title>Complete genome sequence of Methylobacterium aquaticum strain 22A.</title>
        <authorList>
            <person name="Tani A."/>
            <person name="Ogura Y."/>
            <person name="Hayashi T."/>
        </authorList>
    </citation>
    <scope>NUCLEOTIDE SEQUENCE [LARGE SCALE GENOMIC DNA]</scope>
    <source>
        <strain evidence="4">MA-22A</strain>
    </source>
</reference>
<dbReference type="GO" id="GO:0005829">
    <property type="term" value="C:cytosol"/>
    <property type="evidence" value="ECO:0007669"/>
    <property type="project" value="TreeGrafter"/>
</dbReference>
<sequence length="179" mass="18702">MDATSSQEDGPVRERRVAWADPRAIARAGHGMAGLDFLRALIAGDIPPPPIVTLMGIALAEAEPGRVTMRMPAGEYLYNPIGSVHGGALATLLDSVMGCAVHSTLPAGRGYTTLEIKVNYLRAVTEGSGSVTAIGRVVHAGRRQAVAEASLADEAGRLCATASTTCLVFDLPPSREERP</sequence>
<dbReference type="KEGG" id="maqu:Maq22A_c20915"/>